<dbReference type="InterPro" id="IPR015422">
    <property type="entry name" value="PyrdxlP-dep_Trfase_small"/>
</dbReference>
<evidence type="ECO:0008006" key="6">
    <source>
        <dbReference type="Google" id="ProtNLM"/>
    </source>
</evidence>
<dbReference type="InterPro" id="IPR015424">
    <property type="entry name" value="PyrdxlP-dep_Trfase"/>
</dbReference>
<dbReference type="Gene3D" id="3.90.1150.10">
    <property type="entry name" value="Aspartate Aminotransferase, domain 1"/>
    <property type="match status" value="1"/>
</dbReference>
<accession>A0A1B9GMX9</accession>
<evidence type="ECO:0000313" key="5">
    <source>
        <dbReference type="Proteomes" id="UP000092666"/>
    </source>
</evidence>
<evidence type="ECO:0000256" key="2">
    <source>
        <dbReference type="ARBA" id="ARBA00022898"/>
    </source>
</evidence>
<evidence type="ECO:0000313" key="4">
    <source>
        <dbReference type="EMBL" id="OCF32454.1"/>
    </source>
</evidence>
<sequence>MRIHPPSQKSPLELALEQARASYGTKNPNSFKAFKDAATSLPGGGTRSSIFIHPFPLFIARGEGVEIEDLDGHVYKDFVSDFTSGIYGKTDPVLKKAIVDALDNGLQLGAHTTAESRLASQLCARFPSIELVRFANSGTEANILAISAALHYTRRKKVVVFTGGYHGSVLSHFGEHEGGDLKVPYDFLVCPYNDISATEDRIERHKAEIGCIIVEPMIGAGGCIPGDPEFLRGLRRISTEIGAVLVFDEVQTARLGTGGRQKILNILPDMTTLGKFFGGGFAFGAFGGKKEIMSMFDARSPCAISHGGTFNNSPLTMIAGCTAIEHLLTEEKLGALNKLGDEMRDRLNEVFEKEDLPLRITGLGSINQFHAHASLNDAKPTSKPTSNSSPSPDLMRSILDLLFFSLLDRGYWIAQRGLISLNFAMLENDVRGFEEAVLNSAREIKRAL</sequence>
<dbReference type="EMBL" id="KI669508">
    <property type="protein sequence ID" value="OCF32454.1"/>
    <property type="molecule type" value="Genomic_DNA"/>
</dbReference>
<dbReference type="InterPro" id="IPR005814">
    <property type="entry name" value="Aminotrans_3"/>
</dbReference>
<dbReference type="OrthoDB" id="425114at2759"/>
<protein>
    <recommendedName>
        <fullName evidence="6">Glutamate-1-semialdehyde 2,1-aminomutase</fullName>
    </recommendedName>
</protein>
<dbReference type="Proteomes" id="UP000092666">
    <property type="component" value="Unassembled WGS sequence"/>
</dbReference>
<dbReference type="PANTHER" id="PTHR43713">
    <property type="entry name" value="GLUTAMATE-1-SEMIALDEHYDE 2,1-AMINOMUTASE"/>
    <property type="match status" value="1"/>
</dbReference>
<organism evidence="4 5">
    <name type="scientific">Kwoniella heveanensis BCC8398</name>
    <dbReference type="NCBI Taxonomy" id="1296120"/>
    <lineage>
        <taxon>Eukaryota</taxon>
        <taxon>Fungi</taxon>
        <taxon>Dikarya</taxon>
        <taxon>Basidiomycota</taxon>
        <taxon>Agaricomycotina</taxon>
        <taxon>Tremellomycetes</taxon>
        <taxon>Tremellales</taxon>
        <taxon>Cryptococcaceae</taxon>
        <taxon>Kwoniella</taxon>
    </lineage>
</organism>
<dbReference type="Pfam" id="PF00202">
    <property type="entry name" value="Aminotran_3"/>
    <property type="match status" value="1"/>
</dbReference>
<reference evidence="5" key="2">
    <citation type="submission" date="2013-12" db="EMBL/GenBank/DDBJ databases">
        <title>Evolution of pathogenesis and genome organization in the Tremellales.</title>
        <authorList>
            <person name="Cuomo C."/>
            <person name="Litvintseva A."/>
            <person name="Heitman J."/>
            <person name="Chen Y."/>
            <person name="Sun S."/>
            <person name="Springer D."/>
            <person name="Dromer F."/>
            <person name="Young S."/>
            <person name="Zeng Q."/>
            <person name="Chapman S."/>
            <person name="Gujja S."/>
            <person name="Saif S."/>
            <person name="Birren B."/>
        </authorList>
    </citation>
    <scope>NUCLEOTIDE SEQUENCE [LARGE SCALE GENOMIC DNA]</scope>
    <source>
        <strain evidence="5">BCC8398</strain>
    </source>
</reference>
<reference evidence="4 5" key="1">
    <citation type="submission" date="2013-07" db="EMBL/GenBank/DDBJ databases">
        <title>The Genome Sequence of Cryptococcus heveanensis BCC8398.</title>
        <authorList>
            <consortium name="The Broad Institute Genome Sequencing Platform"/>
            <person name="Cuomo C."/>
            <person name="Litvintseva A."/>
            <person name="Chen Y."/>
            <person name="Heitman J."/>
            <person name="Sun S."/>
            <person name="Springer D."/>
            <person name="Dromer F."/>
            <person name="Young S.K."/>
            <person name="Zeng Q."/>
            <person name="Gargeya S."/>
            <person name="Fitzgerald M."/>
            <person name="Abouelleil A."/>
            <person name="Alvarado L."/>
            <person name="Berlin A.M."/>
            <person name="Chapman S.B."/>
            <person name="Dewar J."/>
            <person name="Goldberg J."/>
            <person name="Griggs A."/>
            <person name="Gujja S."/>
            <person name="Hansen M."/>
            <person name="Howarth C."/>
            <person name="Imamovic A."/>
            <person name="Larimer J."/>
            <person name="McCowan C."/>
            <person name="Murphy C."/>
            <person name="Pearson M."/>
            <person name="Priest M."/>
            <person name="Roberts A."/>
            <person name="Saif S."/>
            <person name="Shea T."/>
            <person name="Sykes S."/>
            <person name="Wortman J."/>
            <person name="Nusbaum C."/>
            <person name="Birren B."/>
        </authorList>
    </citation>
    <scope>NUCLEOTIDE SEQUENCE [LARGE SCALE GENOMIC DNA]</scope>
    <source>
        <strain evidence="4 5">BCC8398</strain>
    </source>
</reference>
<dbReference type="STRING" id="1296120.A0A1B9GMX9"/>
<dbReference type="PANTHER" id="PTHR43713:SF3">
    <property type="entry name" value="GLUTAMATE-1-SEMIALDEHYDE 2,1-AMINOMUTASE 1, CHLOROPLASTIC-RELATED"/>
    <property type="match status" value="1"/>
</dbReference>
<dbReference type="SUPFAM" id="SSF53383">
    <property type="entry name" value="PLP-dependent transferases"/>
    <property type="match status" value="1"/>
</dbReference>
<evidence type="ECO:0000256" key="1">
    <source>
        <dbReference type="ARBA" id="ARBA00001933"/>
    </source>
</evidence>
<proteinExistence type="inferred from homology"/>
<dbReference type="GO" id="GO:0008483">
    <property type="term" value="F:transaminase activity"/>
    <property type="evidence" value="ECO:0007669"/>
    <property type="project" value="InterPro"/>
</dbReference>
<dbReference type="AlphaFoldDB" id="A0A1B9GMX9"/>
<gene>
    <name evidence="4" type="ORF">I316_05880</name>
</gene>
<evidence type="ECO:0000256" key="3">
    <source>
        <dbReference type="RuleBase" id="RU003560"/>
    </source>
</evidence>
<comment type="similarity">
    <text evidence="3">Belongs to the class-III pyridoxal-phosphate-dependent aminotransferase family.</text>
</comment>
<dbReference type="InterPro" id="IPR015421">
    <property type="entry name" value="PyrdxlP-dep_Trfase_major"/>
</dbReference>
<dbReference type="GO" id="GO:0030170">
    <property type="term" value="F:pyridoxal phosphate binding"/>
    <property type="evidence" value="ECO:0007669"/>
    <property type="project" value="InterPro"/>
</dbReference>
<keyword evidence="5" id="KW-1185">Reference proteome</keyword>
<comment type="cofactor">
    <cofactor evidence="1">
        <name>pyridoxal 5'-phosphate</name>
        <dbReference type="ChEBI" id="CHEBI:597326"/>
    </cofactor>
</comment>
<keyword evidence="2 3" id="KW-0663">Pyridoxal phosphate</keyword>
<dbReference type="Gene3D" id="3.40.640.10">
    <property type="entry name" value="Type I PLP-dependent aspartate aminotransferase-like (Major domain)"/>
    <property type="match status" value="1"/>
</dbReference>
<name>A0A1B9GMX9_9TREE</name>